<name>A0A3B0Z490_9ZZZZ</name>
<protein>
    <recommendedName>
        <fullName evidence="1">Transposase IS66 central domain-containing protein</fullName>
    </recommendedName>
</protein>
<organism evidence="2">
    <name type="scientific">hydrothermal vent metagenome</name>
    <dbReference type="NCBI Taxonomy" id="652676"/>
    <lineage>
        <taxon>unclassified sequences</taxon>
        <taxon>metagenomes</taxon>
        <taxon>ecological metagenomes</taxon>
    </lineage>
</organism>
<reference evidence="2" key="1">
    <citation type="submission" date="2018-06" db="EMBL/GenBank/DDBJ databases">
        <authorList>
            <person name="Zhirakovskaya E."/>
        </authorList>
    </citation>
    <scope>NUCLEOTIDE SEQUENCE</scope>
</reference>
<dbReference type="Pfam" id="PF03050">
    <property type="entry name" value="DDE_Tnp_IS66"/>
    <property type="match status" value="1"/>
</dbReference>
<accession>A0A3B0Z490</accession>
<evidence type="ECO:0000259" key="1">
    <source>
        <dbReference type="Pfam" id="PF03050"/>
    </source>
</evidence>
<dbReference type="EMBL" id="UOFO01000141">
    <property type="protein sequence ID" value="VAW88128.1"/>
    <property type="molecule type" value="Genomic_DNA"/>
</dbReference>
<sequence>MSRAEIDKQLDILFPNPKKHRTQRRIILEASALVAYQNRDDAIKILVCDDAPQFKTITDYLSLCWVHEGRHFKKLKPLIQSNQEKVDAVITDLWAFYRKLLAYKQAPAETQAKILSEEFDTLFTQTTDYDLLDERLRKIAAKKDNLLLVLTYPEIPLHNNPAELGARVQTRKGDVSLQTQNDKGTKAKDTMMTLVQTARKLSVNTLDYIRDRISLSYQMPSLSSLIKLRSQEKFNSS</sequence>
<dbReference type="InterPro" id="IPR004291">
    <property type="entry name" value="Transposase_IS66_central"/>
</dbReference>
<gene>
    <name evidence="2" type="ORF">MNBD_GAMMA16-2091</name>
</gene>
<evidence type="ECO:0000313" key="2">
    <source>
        <dbReference type="EMBL" id="VAW88128.1"/>
    </source>
</evidence>
<feature type="domain" description="Transposase IS66 central" evidence="1">
    <location>
        <begin position="46"/>
        <end position="186"/>
    </location>
</feature>
<dbReference type="AlphaFoldDB" id="A0A3B0Z490"/>
<proteinExistence type="predicted"/>